<keyword evidence="5" id="KW-0349">Heme</keyword>
<dbReference type="GO" id="GO:0009061">
    <property type="term" value="P:anaerobic respiration"/>
    <property type="evidence" value="ECO:0007669"/>
    <property type="project" value="TreeGrafter"/>
</dbReference>
<evidence type="ECO:0000313" key="16">
    <source>
        <dbReference type="Proteomes" id="UP000594404"/>
    </source>
</evidence>
<evidence type="ECO:0000256" key="6">
    <source>
        <dbReference type="ARBA" id="ARBA00022692"/>
    </source>
</evidence>
<dbReference type="RefSeq" id="WP_107714399.1">
    <property type="nucleotide sequence ID" value="NZ_CP049266.1"/>
</dbReference>
<evidence type="ECO:0000259" key="14">
    <source>
        <dbReference type="Pfam" id="PF03264"/>
    </source>
</evidence>
<dbReference type="InterPro" id="IPR036280">
    <property type="entry name" value="Multihaem_cyt_sf"/>
</dbReference>
<keyword evidence="4" id="KW-1003">Cell membrane</keyword>
<keyword evidence="3" id="KW-0813">Transport</keyword>
<dbReference type="SUPFAM" id="SSF48695">
    <property type="entry name" value="Multiheme cytochromes"/>
    <property type="match status" value="1"/>
</dbReference>
<comment type="subcellular location">
    <subcellularLocation>
        <location evidence="1">Cell membrane</location>
    </subcellularLocation>
</comment>
<dbReference type="Pfam" id="PF03264">
    <property type="entry name" value="Cytochrom_NNT"/>
    <property type="match status" value="1"/>
</dbReference>
<dbReference type="EMBL" id="CP049266">
    <property type="protein sequence ID" value="QPH92821.1"/>
    <property type="molecule type" value="Genomic_DNA"/>
</dbReference>
<keyword evidence="6 13" id="KW-0812">Transmembrane</keyword>
<keyword evidence="7" id="KW-0479">Metal-binding</keyword>
<evidence type="ECO:0000256" key="11">
    <source>
        <dbReference type="ARBA" id="ARBA00023136"/>
    </source>
</evidence>
<keyword evidence="10" id="KW-0408">Iron</keyword>
<dbReference type="Proteomes" id="UP000594404">
    <property type="component" value="Chromosome"/>
</dbReference>
<evidence type="ECO:0000256" key="5">
    <source>
        <dbReference type="ARBA" id="ARBA00022617"/>
    </source>
</evidence>
<evidence type="ECO:0000256" key="3">
    <source>
        <dbReference type="ARBA" id="ARBA00022448"/>
    </source>
</evidence>
<sequence length="235" mass="26597">MKISKKLLALIIFISGIVGFLVVLPVHYALDETSGDKFCVVCHEMDPMVIAYNDDIHSGKGKTGIKARCVDCHIPHDNIAKYALTKAKNGILEGWVHFFGDPSAIDWHKNLKNREHFVFDNGCTSCHTNVIDSNNTSAQAQKMHAHYKKLLDTPKELKCVSCHYDAGHGAGFRNYLEYWKPSYKIYDKKMIEKRIETKQKFFKDEYKPTKDEEEFLKQKAEKDAKKPAGGGGLAG</sequence>
<evidence type="ECO:0000256" key="10">
    <source>
        <dbReference type="ARBA" id="ARBA00023004"/>
    </source>
</evidence>
<name>A0A7S9RJA9_9BACT</name>
<accession>A0A7S9RJA9</accession>
<gene>
    <name evidence="15" type="ORF">CVT01_00110</name>
</gene>
<reference evidence="15 16" key="1">
    <citation type="journal article" date="2018" name="Emerg. Microbes Infect.">
        <title>Genomic analysis of oral Campylobacter concisus strains identified a potential bacterial molecular marker associated with active Crohn's disease.</title>
        <authorList>
            <person name="Liu F."/>
            <person name="Ma R."/>
            <person name="Tay C.Y.A."/>
            <person name="Octavia S."/>
            <person name="Lan R."/>
            <person name="Chung H.K.L."/>
            <person name="Riordan S.M."/>
            <person name="Grimm M.C."/>
            <person name="Leong R.W."/>
            <person name="Tanaka M.M."/>
            <person name="Connor S."/>
            <person name="Zhang L."/>
        </authorList>
    </citation>
    <scope>NUCLEOTIDE SEQUENCE [LARGE SCALE GENOMIC DNA]</scope>
    <source>
        <strain evidence="15 16">P1CDO3</strain>
    </source>
</reference>
<evidence type="ECO:0000256" key="12">
    <source>
        <dbReference type="SAM" id="MobiDB-lite"/>
    </source>
</evidence>
<protein>
    <submittedName>
        <fullName evidence="15">Cytochrome C</fullName>
    </submittedName>
</protein>
<evidence type="ECO:0000256" key="7">
    <source>
        <dbReference type="ARBA" id="ARBA00022723"/>
    </source>
</evidence>
<evidence type="ECO:0000256" key="9">
    <source>
        <dbReference type="ARBA" id="ARBA00022989"/>
    </source>
</evidence>
<dbReference type="GO" id="GO:0009055">
    <property type="term" value="F:electron transfer activity"/>
    <property type="evidence" value="ECO:0007669"/>
    <property type="project" value="TreeGrafter"/>
</dbReference>
<dbReference type="Gene3D" id="1.10.3820.10">
    <property type="entry name" value="Di-heme elbow motif domain"/>
    <property type="match status" value="1"/>
</dbReference>
<dbReference type="PANTHER" id="PTHR30333:SF1">
    <property type="entry name" value="CYTOCHROME C-TYPE PROTEIN NAPC"/>
    <property type="match status" value="1"/>
</dbReference>
<dbReference type="GO" id="GO:0005886">
    <property type="term" value="C:plasma membrane"/>
    <property type="evidence" value="ECO:0007669"/>
    <property type="project" value="UniProtKB-SubCell"/>
</dbReference>
<evidence type="ECO:0000256" key="8">
    <source>
        <dbReference type="ARBA" id="ARBA00022982"/>
    </source>
</evidence>
<dbReference type="InterPro" id="IPR005126">
    <property type="entry name" value="NapC/NirT_cyt_c_N"/>
</dbReference>
<proteinExistence type="inferred from homology"/>
<keyword evidence="9 13" id="KW-1133">Transmembrane helix</keyword>
<evidence type="ECO:0000256" key="4">
    <source>
        <dbReference type="ARBA" id="ARBA00022475"/>
    </source>
</evidence>
<dbReference type="PANTHER" id="PTHR30333">
    <property type="entry name" value="CYTOCHROME C-TYPE PROTEIN"/>
    <property type="match status" value="1"/>
</dbReference>
<keyword evidence="11 13" id="KW-0472">Membrane</keyword>
<organism evidence="15 16">
    <name type="scientific">Campylobacter concisus</name>
    <dbReference type="NCBI Taxonomy" id="199"/>
    <lineage>
        <taxon>Bacteria</taxon>
        <taxon>Pseudomonadati</taxon>
        <taxon>Campylobacterota</taxon>
        <taxon>Epsilonproteobacteria</taxon>
        <taxon>Campylobacterales</taxon>
        <taxon>Campylobacteraceae</taxon>
        <taxon>Campylobacter</taxon>
    </lineage>
</organism>
<evidence type="ECO:0000256" key="1">
    <source>
        <dbReference type="ARBA" id="ARBA00004236"/>
    </source>
</evidence>
<evidence type="ECO:0000256" key="2">
    <source>
        <dbReference type="ARBA" id="ARBA00007395"/>
    </source>
</evidence>
<comment type="similarity">
    <text evidence="2">Belongs to the NapC/NirT/NrfH family.</text>
</comment>
<dbReference type="InterPro" id="IPR038266">
    <property type="entry name" value="NapC/NirT_cytc_sf"/>
</dbReference>
<feature type="compositionally biased region" description="Basic and acidic residues" evidence="12">
    <location>
        <begin position="213"/>
        <end position="226"/>
    </location>
</feature>
<dbReference type="AlphaFoldDB" id="A0A7S9RJA9"/>
<feature type="region of interest" description="Disordered" evidence="12">
    <location>
        <begin position="213"/>
        <end position="235"/>
    </location>
</feature>
<dbReference type="InterPro" id="IPR051174">
    <property type="entry name" value="Cytochrome_c-type_ET"/>
</dbReference>
<evidence type="ECO:0000313" key="15">
    <source>
        <dbReference type="EMBL" id="QPH92821.1"/>
    </source>
</evidence>
<dbReference type="GO" id="GO:0046872">
    <property type="term" value="F:metal ion binding"/>
    <property type="evidence" value="ECO:0007669"/>
    <property type="project" value="UniProtKB-KW"/>
</dbReference>
<keyword evidence="8" id="KW-0249">Electron transport</keyword>
<feature type="transmembrane region" description="Helical" evidence="13">
    <location>
        <begin position="7"/>
        <end position="30"/>
    </location>
</feature>
<feature type="domain" description="NapC/NirT cytochrome c N-terminal" evidence="14">
    <location>
        <begin position="4"/>
        <end position="168"/>
    </location>
</feature>
<evidence type="ECO:0000256" key="13">
    <source>
        <dbReference type="SAM" id="Phobius"/>
    </source>
</evidence>